<reference evidence="1 2" key="1">
    <citation type="submission" date="2017-02" db="EMBL/GenBank/DDBJ databases">
        <title>Draft Genome Sequence of Streptomyces tsukubaensis F601, a Producer of the immunosuppressant tacrolimus FK506.</title>
        <authorList>
            <person name="Zong G."/>
            <person name="Zhong C."/>
            <person name="Fu J."/>
            <person name="Qin R."/>
            <person name="Cao G."/>
        </authorList>
    </citation>
    <scope>NUCLEOTIDE SEQUENCE [LARGE SCALE GENOMIC DNA]</scope>
    <source>
        <strain evidence="1 2">F601</strain>
    </source>
</reference>
<name>A0A1V4AEK3_9ACTN</name>
<evidence type="ECO:0000313" key="2">
    <source>
        <dbReference type="Proteomes" id="UP000190539"/>
    </source>
</evidence>
<keyword evidence="2" id="KW-1185">Reference proteome</keyword>
<proteinExistence type="predicted"/>
<dbReference type="EMBL" id="MVFC01000002">
    <property type="protein sequence ID" value="OON82066.1"/>
    <property type="molecule type" value="Genomic_DNA"/>
</dbReference>
<accession>A0A1V4AEK3</accession>
<organism evidence="1 2">
    <name type="scientific">Streptomyces tsukubensis</name>
    <dbReference type="NCBI Taxonomy" id="83656"/>
    <lineage>
        <taxon>Bacteria</taxon>
        <taxon>Bacillati</taxon>
        <taxon>Actinomycetota</taxon>
        <taxon>Actinomycetes</taxon>
        <taxon>Kitasatosporales</taxon>
        <taxon>Streptomycetaceae</taxon>
        <taxon>Streptomyces</taxon>
    </lineage>
</organism>
<dbReference type="AlphaFoldDB" id="A0A1V4AEK3"/>
<comment type="caution">
    <text evidence="1">The sequence shown here is derived from an EMBL/GenBank/DDBJ whole genome shotgun (WGS) entry which is preliminary data.</text>
</comment>
<gene>
    <name evidence="1" type="ORF">B1H18_03125</name>
</gene>
<evidence type="ECO:0000313" key="1">
    <source>
        <dbReference type="EMBL" id="OON82066.1"/>
    </source>
</evidence>
<sequence>MLVGLHAMTTRIAGDQVLNPWTRTTRNAPYAVPEDLPHLQALADTQVHPSHAPYQLNLTLPPEPFIGLHDAPLVMLLANPGVGDADPAAYARPGVTERTLQHIANAGGTPNHFLTHPDKDHPGLRWWSRTLNGLTKQGHSHDELARQILAVQFHGYHSQSWRPIPYTLPSQSFAFYLVRRAMSRDAVIVLGRIAATWKIAVPELASYPNVVTPKQNRSVQISRGNFSPENFERIEQALKS</sequence>
<protein>
    <submittedName>
        <fullName evidence="1">Uncharacterized protein</fullName>
    </submittedName>
</protein>
<dbReference type="OrthoDB" id="4063429at2"/>
<dbReference type="STRING" id="83656.B1H18_03125"/>
<dbReference type="Proteomes" id="UP000190539">
    <property type="component" value="Unassembled WGS sequence"/>
</dbReference>